<dbReference type="Proteomes" id="UP000814140">
    <property type="component" value="Unassembled WGS sequence"/>
</dbReference>
<gene>
    <name evidence="1" type="ORF">BV25DRAFT_967373</name>
</gene>
<reference evidence="1" key="2">
    <citation type="journal article" date="2022" name="New Phytol.">
        <title>Evolutionary transition to the ectomycorrhizal habit in the genomes of a hyperdiverse lineage of mushroom-forming fungi.</title>
        <authorList>
            <person name="Looney B."/>
            <person name="Miyauchi S."/>
            <person name="Morin E."/>
            <person name="Drula E."/>
            <person name="Courty P.E."/>
            <person name="Kohler A."/>
            <person name="Kuo A."/>
            <person name="LaButti K."/>
            <person name="Pangilinan J."/>
            <person name="Lipzen A."/>
            <person name="Riley R."/>
            <person name="Andreopoulos W."/>
            <person name="He G."/>
            <person name="Johnson J."/>
            <person name="Nolan M."/>
            <person name="Tritt A."/>
            <person name="Barry K.W."/>
            <person name="Grigoriev I.V."/>
            <person name="Nagy L.G."/>
            <person name="Hibbett D."/>
            <person name="Henrissat B."/>
            <person name="Matheny P.B."/>
            <person name="Labbe J."/>
            <person name="Martin F.M."/>
        </authorList>
    </citation>
    <scope>NUCLEOTIDE SEQUENCE</scope>
    <source>
        <strain evidence="1">HHB10654</strain>
    </source>
</reference>
<accession>A0ACB8SUR2</accession>
<dbReference type="EMBL" id="MU277220">
    <property type="protein sequence ID" value="KAI0060199.1"/>
    <property type="molecule type" value="Genomic_DNA"/>
</dbReference>
<reference evidence="1" key="1">
    <citation type="submission" date="2021-03" db="EMBL/GenBank/DDBJ databases">
        <authorList>
            <consortium name="DOE Joint Genome Institute"/>
            <person name="Ahrendt S."/>
            <person name="Looney B.P."/>
            <person name="Miyauchi S."/>
            <person name="Morin E."/>
            <person name="Drula E."/>
            <person name="Courty P.E."/>
            <person name="Chicoki N."/>
            <person name="Fauchery L."/>
            <person name="Kohler A."/>
            <person name="Kuo A."/>
            <person name="Labutti K."/>
            <person name="Pangilinan J."/>
            <person name="Lipzen A."/>
            <person name="Riley R."/>
            <person name="Andreopoulos W."/>
            <person name="He G."/>
            <person name="Johnson J."/>
            <person name="Barry K.W."/>
            <person name="Grigoriev I.V."/>
            <person name="Nagy L."/>
            <person name="Hibbett D."/>
            <person name="Henrissat B."/>
            <person name="Matheny P.B."/>
            <person name="Labbe J."/>
            <person name="Martin F."/>
        </authorList>
    </citation>
    <scope>NUCLEOTIDE SEQUENCE</scope>
    <source>
        <strain evidence="1">HHB10654</strain>
    </source>
</reference>
<evidence type="ECO:0000313" key="1">
    <source>
        <dbReference type="EMBL" id="KAI0060199.1"/>
    </source>
</evidence>
<comment type="caution">
    <text evidence="1">The sequence shown here is derived from an EMBL/GenBank/DDBJ whole genome shotgun (WGS) entry which is preliminary data.</text>
</comment>
<keyword evidence="2" id="KW-1185">Reference proteome</keyword>
<name>A0ACB8SUR2_9AGAM</name>
<sequence length="77" mass="8485">MDVRVAVQCIVVLVGILCWMFTPSGNALARREFHFEPSIAARDGRPLQTLHLIVEPRVAGERSQSVGARNLDDEPGD</sequence>
<protein>
    <submittedName>
        <fullName evidence="1">Uncharacterized protein</fullName>
    </submittedName>
</protein>
<evidence type="ECO:0000313" key="2">
    <source>
        <dbReference type="Proteomes" id="UP000814140"/>
    </source>
</evidence>
<proteinExistence type="predicted"/>
<organism evidence="1 2">
    <name type="scientific">Artomyces pyxidatus</name>
    <dbReference type="NCBI Taxonomy" id="48021"/>
    <lineage>
        <taxon>Eukaryota</taxon>
        <taxon>Fungi</taxon>
        <taxon>Dikarya</taxon>
        <taxon>Basidiomycota</taxon>
        <taxon>Agaricomycotina</taxon>
        <taxon>Agaricomycetes</taxon>
        <taxon>Russulales</taxon>
        <taxon>Auriscalpiaceae</taxon>
        <taxon>Artomyces</taxon>
    </lineage>
</organism>